<gene>
    <name evidence="2" type="ORF">Cvel_24658</name>
</gene>
<feature type="region of interest" description="Disordered" evidence="1">
    <location>
        <begin position="162"/>
        <end position="190"/>
    </location>
</feature>
<proteinExistence type="predicted"/>
<name>A0A0G4H4Z6_9ALVE</name>
<dbReference type="AlphaFoldDB" id="A0A0G4H4Z6"/>
<protein>
    <submittedName>
        <fullName evidence="2">Uncharacterized protein</fullName>
    </submittedName>
</protein>
<dbReference type="InterPro" id="IPR014756">
    <property type="entry name" value="Ig_E-set"/>
</dbReference>
<dbReference type="VEuPathDB" id="CryptoDB:Cvel_24658"/>
<reference evidence="2" key="1">
    <citation type="submission" date="2014-11" db="EMBL/GenBank/DDBJ databases">
        <authorList>
            <person name="Otto D Thomas"/>
            <person name="Naeem Raeece"/>
        </authorList>
    </citation>
    <scope>NUCLEOTIDE SEQUENCE</scope>
</reference>
<accession>A0A0G4H4Z6</accession>
<sequence length="190" mass="20636">MFEAQIAFQNRSRLKIKTLSMDIYQEVTLAAGNQTTHYGFRIGGNAMEEEDLLKVFGSQAAKQERKLRSTSTFSFLQSLQENLDTNRAGNFQIQVDPKAYQSYSGRLIRVTSTAVIRLVTPMCMKDPVVQIPLTVCCLSPPTLPPPKPVSSHEILPAGWAPSNVSAGSSSLSLAAAPTAPSSPRPQTAQP</sequence>
<evidence type="ECO:0000313" key="2">
    <source>
        <dbReference type="EMBL" id="CEM38633.1"/>
    </source>
</evidence>
<dbReference type="EMBL" id="CDMZ01001871">
    <property type="protein sequence ID" value="CEM38633.1"/>
    <property type="molecule type" value="Genomic_DNA"/>
</dbReference>
<organism evidence="2">
    <name type="scientific">Chromera velia CCMP2878</name>
    <dbReference type="NCBI Taxonomy" id="1169474"/>
    <lineage>
        <taxon>Eukaryota</taxon>
        <taxon>Sar</taxon>
        <taxon>Alveolata</taxon>
        <taxon>Colpodellida</taxon>
        <taxon>Chromeraceae</taxon>
        <taxon>Chromera</taxon>
    </lineage>
</organism>
<dbReference type="SUPFAM" id="SSF81296">
    <property type="entry name" value="E set domains"/>
    <property type="match status" value="1"/>
</dbReference>
<evidence type="ECO:0000256" key="1">
    <source>
        <dbReference type="SAM" id="MobiDB-lite"/>
    </source>
</evidence>
<dbReference type="PhylomeDB" id="A0A0G4H4Z6"/>